<evidence type="ECO:0000259" key="1">
    <source>
        <dbReference type="PROSITE" id="PS50902"/>
    </source>
</evidence>
<organism evidence="2 3">
    <name type="scientific">Rhodococcus zopfii</name>
    <dbReference type="NCBI Taxonomy" id="43772"/>
    <lineage>
        <taxon>Bacteria</taxon>
        <taxon>Bacillati</taxon>
        <taxon>Actinomycetota</taxon>
        <taxon>Actinomycetes</taxon>
        <taxon>Mycobacteriales</taxon>
        <taxon>Nocardiaceae</taxon>
        <taxon>Rhodococcus</taxon>
    </lineage>
</organism>
<accession>A0ABU3WMS1</accession>
<dbReference type="SUPFAM" id="SSF52218">
    <property type="entry name" value="Flavoproteins"/>
    <property type="match status" value="1"/>
</dbReference>
<protein>
    <submittedName>
        <fullName evidence="2">Flavodoxin family protein</fullName>
    </submittedName>
</protein>
<name>A0ABU3WMS1_9NOCA</name>
<dbReference type="Proteomes" id="UP001275440">
    <property type="component" value="Unassembled WGS sequence"/>
</dbReference>
<feature type="domain" description="Flavodoxin-like" evidence="1">
    <location>
        <begin position="6"/>
        <end position="184"/>
    </location>
</feature>
<evidence type="ECO:0000313" key="3">
    <source>
        <dbReference type="Proteomes" id="UP001275440"/>
    </source>
</evidence>
<evidence type="ECO:0000313" key="2">
    <source>
        <dbReference type="EMBL" id="MDV2475285.1"/>
    </source>
</evidence>
<keyword evidence="3" id="KW-1185">Reference proteome</keyword>
<comment type="caution">
    <text evidence="2">The sequence shown here is derived from an EMBL/GenBank/DDBJ whole genome shotgun (WGS) entry which is preliminary data.</text>
</comment>
<gene>
    <name evidence="2" type="ORF">F8M49_07380</name>
</gene>
<dbReference type="Gene3D" id="3.40.50.360">
    <property type="match status" value="1"/>
</dbReference>
<dbReference type="EMBL" id="WBMO01000001">
    <property type="protein sequence ID" value="MDV2475285.1"/>
    <property type="molecule type" value="Genomic_DNA"/>
</dbReference>
<reference evidence="2 3" key="1">
    <citation type="submission" date="2019-10" db="EMBL/GenBank/DDBJ databases">
        <title>Draft Genome Assembly of Rhodococcus zopfii DSM44189.</title>
        <authorList>
            <person name="Sutton J.M."/>
            <person name="Akob D.M."/>
            <person name="Bushman T.J."/>
        </authorList>
    </citation>
    <scope>NUCLEOTIDE SEQUENCE [LARGE SCALE GENOMIC DNA]</scope>
    <source>
        <strain evidence="2 3">DSM 44189</strain>
    </source>
</reference>
<dbReference type="PROSITE" id="PS50902">
    <property type="entry name" value="FLAVODOXIN_LIKE"/>
    <property type="match status" value="1"/>
</dbReference>
<proteinExistence type="predicted"/>
<sequence length="199" mass="20682">MPEVTVAVADRSGHGHTEQQAKSVVWGAESVDGVDALLVDVEKLGENLRTTLAGADAIVSGTPTSMAGHSAVFQSFAEASSVVWAEQGWKDQVAAGFTNSAGVNGDKLNTLVGLSLFAAQHEMTWVGLDLPPGWAYTSAGRRDSLNALGSFLGAMAQSPSVLAPAKAPVQADLDTAAHLGRRVAEHTPALSRRRQVVAQ</sequence>
<dbReference type="InterPro" id="IPR008254">
    <property type="entry name" value="Flavodoxin/NO_synth"/>
</dbReference>
<dbReference type="InterPro" id="IPR029039">
    <property type="entry name" value="Flavoprotein-like_sf"/>
</dbReference>